<gene>
    <name evidence="1" type="ORF">METZ01_LOCUS204165</name>
</gene>
<accession>A0A382EMZ8</accession>
<reference evidence="1" key="1">
    <citation type="submission" date="2018-05" db="EMBL/GenBank/DDBJ databases">
        <authorList>
            <person name="Lanie J.A."/>
            <person name="Ng W.-L."/>
            <person name="Kazmierczak K.M."/>
            <person name="Andrzejewski T.M."/>
            <person name="Davidsen T.M."/>
            <person name="Wayne K.J."/>
            <person name="Tettelin H."/>
            <person name="Glass J.I."/>
            <person name="Rusch D."/>
            <person name="Podicherti R."/>
            <person name="Tsui H.-C.T."/>
            <person name="Winkler M.E."/>
        </authorList>
    </citation>
    <scope>NUCLEOTIDE SEQUENCE</scope>
</reference>
<sequence>MGESLSSQVLLQPDVYHQEQFELYNWHLRM</sequence>
<feature type="non-terminal residue" evidence="1">
    <location>
        <position position="30"/>
    </location>
</feature>
<protein>
    <submittedName>
        <fullName evidence="1">Uncharacterized protein</fullName>
    </submittedName>
</protein>
<dbReference type="EMBL" id="UINC01045043">
    <property type="protein sequence ID" value="SVB51311.1"/>
    <property type="molecule type" value="Genomic_DNA"/>
</dbReference>
<name>A0A382EMZ8_9ZZZZ</name>
<evidence type="ECO:0000313" key="1">
    <source>
        <dbReference type="EMBL" id="SVB51311.1"/>
    </source>
</evidence>
<proteinExistence type="predicted"/>
<organism evidence="1">
    <name type="scientific">marine metagenome</name>
    <dbReference type="NCBI Taxonomy" id="408172"/>
    <lineage>
        <taxon>unclassified sequences</taxon>
        <taxon>metagenomes</taxon>
        <taxon>ecological metagenomes</taxon>
    </lineage>
</organism>
<dbReference type="AlphaFoldDB" id="A0A382EMZ8"/>